<reference evidence="1" key="2">
    <citation type="submission" date="2021-09" db="EMBL/GenBank/DDBJ databases">
        <authorList>
            <person name="Gilroy R."/>
        </authorList>
    </citation>
    <scope>NUCLEOTIDE SEQUENCE</scope>
    <source>
        <strain evidence="1">ChiBcec21-2208</strain>
    </source>
</reference>
<accession>A0A921IKF8</accession>
<sequence>MFLHRIRLPDGIDLTSGTAAGKNAIRSVTVTEQVNDQTDLCPGAACAACAEIELWVPENRLQIGQGDELTLFRTDTLTGTETPVGIFLAEKPVKTSANVCKVTAYDRMTLLDKTLSPWLKAHQKDFPLALTAFIQQVCAQCGVSLADDALDGLPNGSYRVRAFYADDLTGRQLIQWAAQAACRYARINTDGKLTFSWYTAPEAVWSLGPGAQAARTQLRLAGQTLRTAAGMVWRFGQRQAAYRQSGLTYEEYVTAPLDKVQIRQSDSDVGVIYPPDAAGTNALVLQGNLLLTTDSAEELWPVAQQIFAGMQGLCYTPLTVELPAEAGVCPAPGQQLAVRDAYGQQHDVCLMRRTTAGQKMTLEATGNARRDGTTAVNNRTYRDLNGKMLEIQTSVDGLSVKASELAGNYTELNLDVEGLSARTQNLEGDYTQLDLEVGGLSARTQNLEGDATQLRQTVDGLDLTVVKKGQVRTQFAADADSVDITSGLISFKSNTLAVDSSNFKLNAAGNVTASGSFSSNNGVGGAGRNESTLSSGSIAFRRTTSAGKNLLAAEMYGLGANAAHGCMNIYGTDASNSNNIGQFIVQGSYTGGQVWIRNAAGQNEITLFGGNGGNAGFEGNVDIKGETGLG</sequence>
<protein>
    <submittedName>
        <fullName evidence="1">Gp58-like family protein</fullName>
    </submittedName>
</protein>
<organism evidence="1 2">
    <name type="scientific">Subdoligranulum variabile</name>
    <dbReference type="NCBI Taxonomy" id="214851"/>
    <lineage>
        <taxon>Bacteria</taxon>
        <taxon>Bacillati</taxon>
        <taxon>Bacillota</taxon>
        <taxon>Clostridia</taxon>
        <taxon>Eubacteriales</taxon>
        <taxon>Oscillospiraceae</taxon>
        <taxon>Subdoligranulum</taxon>
    </lineage>
</organism>
<comment type="caution">
    <text evidence="1">The sequence shown here is derived from an EMBL/GenBank/DDBJ whole genome shotgun (WGS) entry which is preliminary data.</text>
</comment>
<evidence type="ECO:0000313" key="2">
    <source>
        <dbReference type="Proteomes" id="UP000782880"/>
    </source>
</evidence>
<name>A0A921IKF8_9FIRM</name>
<proteinExistence type="predicted"/>
<evidence type="ECO:0000313" key="1">
    <source>
        <dbReference type="EMBL" id="HJG28414.1"/>
    </source>
</evidence>
<reference evidence="1" key="1">
    <citation type="journal article" date="2021" name="PeerJ">
        <title>Extensive microbial diversity within the chicken gut microbiome revealed by metagenomics and culture.</title>
        <authorList>
            <person name="Gilroy R."/>
            <person name="Ravi A."/>
            <person name="Getino M."/>
            <person name="Pursley I."/>
            <person name="Horton D.L."/>
            <person name="Alikhan N.F."/>
            <person name="Baker D."/>
            <person name="Gharbi K."/>
            <person name="Hall N."/>
            <person name="Watson M."/>
            <person name="Adriaenssens E.M."/>
            <person name="Foster-Nyarko E."/>
            <person name="Jarju S."/>
            <person name="Secka A."/>
            <person name="Antonio M."/>
            <person name="Oren A."/>
            <person name="Chaudhuri R.R."/>
            <person name="La Ragione R."/>
            <person name="Hildebrand F."/>
            <person name="Pallen M.J."/>
        </authorList>
    </citation>
    <scope>NUCLEOTIDE SEQUENCE</scope>
    <source>
        <strain evidence="1">ChiBcec21-2208</strain>
    </source>
</reference>
<dbReference type="EMBL" id="DYVE01000183">
    <property type="protein sequence ID" value="HJG28414.1"/>
    <property type="molecule type" value="Genomic_DNA"/>
</dbReference>
<feature type="non-terminal residue" evidence="1">
    <location>
        <position position="630"/>
    </location>
</feature>
<dbReference type="AlphaFoldDB" id="A0A921IKF8"/>
<gene>
    <name evidence="1" type="ORF">K8V20_07190</name>
</gene>
<dbReference type="Proteomes" id="UP000782880">
    <property type="component" value="Unassembled WGS sequence"/>
</dbReference>
<dbReference type="Gene3D" id="1.20.5.340">
    <property type="match status" value="1"/>
</dbReference>